<dbReference type="SMART" id="SM00369">
    <property type="entry name" value="LRR_TYP"/>
    <property type="match status" value="10"/>
</dbReference>
<dbReference type="Gene3D" id="3.80.10.10">
    <property type="entry name" value="Ribonuclease Inhibitor"/>
    <property type="match status" value="3"/>
</dbReference>
<name>A0A9P0D4W7_9CUCU</name>
<dbReference type="Pfam" id="PF13855">
    <property type="entry name" value="LRR_8"/>
    <property type="match status" value="3"/>
</dbReference>
<evidence type="ECO:0000313" key="4">
    <source>
        <dbReference type="EMBL" id="CAH1111914.1"/>
    </source>
</evidence>
<organism evidence="4 5">
    <name type="scientific">Psylliodes chrysocephalus</name>
    <dbReference type="NCBI Taxonomy" id="3402493"/>
    <lineage>
        <taxon>Eukaryota</taxon>
        <taxon>Metazoa</taxon>
        <taxon>Ecdysozoa</taxon>
        <taxon>Arthropoda</taxon>
        <taxon>Hexapoda</taxon>
        <taxon>Insecta</taxon>
        <taxon>Pterygota</taxon>
        <taxon>Neoptera</taxon>
        <taxon>Endopterygota</taxon>
        <taxon>Coleoptera</taxon>
        <taxon>Polyphaga</taxon>
        <taxon>Cucujiformia</taxon>
        <taxon>Chrysomeloidea</taxon>
        <taxon>Chrysomelidae</taxon>
        <taxon>Galerucinae</taxon>
        <taxon>Alticini</taxon>
        <taxon>Psylliodes</taxon>
    </lineage>
</organism>
<evidence type="ECO:0000256" key="2">
    <source>
        <dbReference type="ARBA" id="ARBA00022737"/>
    </source>
</evidence>
<keyword evidence="5" id="KW-1185">Reference proteome</keyword>
<proteinExistence type="predicted"/>
<accession>A0A9P0D4W7</accession>
<dbReference type="PROSITE" id="PS51450">
    <property type="entry name" value="LRR"/>
    <property type="match status" value="2"/>
</dbReference>
<dbReference type="EMBL" id="OV651818">
    <property type="protein sequence ID" value="CAH1111914.1"/>
    <property type="molecule type" value="Genomic_DNA"/>
</dbReference>
<feature type="chain" id="PRO_5040451336" evidence="3">
    <location>
        <begin position="20"/>
        <end position="585"/>
    </location>
</feature>
<dbReference type="InterPro" id="IPR001611">
    <property type="entry name" value="Leu-rich_rpt"/>
</dbReference>
<reference evidence="4" key="1">
    <citation type="submission" date="2022-01" db="EMBL/GenBank/DDBJ databases">
        <authorList>
            <person name="King R."/>
        </authorList>
    </citation>
    <scope>NUCLEOTIDE SEQUENCE</scope>
</reference>
<dbReference type="InterPro" id="IPR003591">
    <property type="entry name" value="Leu-rich_rpt_typical-subtyp"/>
</dbReference>
<keyword evidence="3" id="KW-0732">Signal</keyword>
<dbReference type="PANTHER" id="PTHR24366">
    <property type="entry name" value="IG(IMMUNOGLOBULIN) AND LRR(LEUCINE RICH REPEAT) DOMAINS"/>
    <property type="match status" value="1"/>
</dbReference>
<keyword evidence="2" id="KW-0677">Repeat</keyword>
<evidence type="ECO:0000256" key="3">
    <source>
        <dbReference type="SAM" id="SignalP"/>
    </source>
</evidence>
<dbReference type="Proteomes" id="UP001153636">
    <property type="component" value="Chromosome 6"/>
</dbReference>
<gene>
    <name evidence="4" type="ORF">PSYICH_LOCUS12450</name>
</gene>
<dbReference type="OrthoDB" id="676979at2759"/>
<dbReference type="AlphaFoldDB" id="A0A9P0D4W7"/>
<evidence type="ECO:0000313" key="5">
    <source>
        <dbReference type="Proteomes" id="UP001153636"/>
    </source>
</evidence>
<feature type="signal peptide" evidence="3">
    <location>
        <begin position="1"/>
        <end position="19"/>
    </location>
</feature>
<protein>
    <submittedName>
        <fullName evidence="4">Uncharacterized protein</fullName>
    </submittedName>
</protein>
<dbReference type="PANTHER" id="PTHR24366:SF96">
    <property type="entry name" value="LEUCINE RICH REPEAT CONTAINING 53"/>
    <property type="match status" value="1"/>
</dbReference>
<sequence length="585" mass="67627">MNTLLYNYFLLLSFVIVSAEICNLTSFSITYSHEFESNIVQSFNDCLIPANFNSKKIRALSIESENIPTIPAHFIENNEELTDIGIYYSGIQRILPGAFRNLPKLHYLAIRGNNFSSILKGAINTIPNTKSIWLESDEISYIEEQALHIPQLRWISLSNNSLDNWNQEWFGKLDNLEEIEFALNNVRTIRRRAFSNFPKLKYIHLNNNKIASIEPEAFEPFNNLTWLDLRRNQIALLNANSFSNPILSAAENCNLARFSVKYGDRLQHNLIQSFNDCLVPENFDHKGIRTIIIENENISTIPAHFIEKHEELYNIGISNSGIQSILPGAFRNLPQLHTLAIRGNNFSSLFKGAINTIPNIETIWLDANRISYIEELALYIPQLRRINLNNNYLASWNQNWLGRLNNLEEINFAYNHLKIISRRAFSNFPNLKNIYLNNNNITNIEPEAFEPLNTLSWLDLRNNQIALLNANSFTTPIRIDYLFLDFNHLNFLPRALLTKLHSDFLSLNFNPWSCSCISVINEWVSVNSVNLIRNDCTPSGIPLCIAFKSQCTEKVYRKGTRKYLRNLKTFSPDQFYCLDQITTRD</sequence>
<dbReference type="SUPFAM" id="SSF52058">
    <property type="entry name" value="L domain-like"/>
    <property type="match status" value="2"/>
</dbReference>
<evidence type="ECO:0000256" key="1">
    <source>
        <dbReference type="ARBA" id="ARBA00022614"/>
    </source>
</evidence>
<dbReference type="InterPro" id="IPR032675">
    <property type="entry name" value="LRR_dom_sf"/>
</dbReference>
<keyword evidence="1" id="KW-0433">Leucine-rich repeat</keyword>